<sequence>MFKQSFDIIMLAMGYDSKSSAVKMAIWLSIIGEEAVDLSEDERQDIDKGQTDSVVQDRIVLDIRDNCLQEHLLREQDLNLSKTVEQCRVAEFGKQHADVEQTFCTNQVEEVRLTDGEPGTYSPNTLEPEEFLVNMLEDAKATCVVESGKPGRKE</sequence>
<protein>
    <submittedName>
        <fullName evidence="1">Uncharacterized protein</fullName>
    </submittedName>
</protein>
<reference evidence="1 2" key="1">
    <citation type="submission" date="2023-02" db="EMBL/GenBank/DDBJ databases">
        <title>LHISI_Scaffold_Assembly.</title>
        <authorList>
            <person name="Stuart O.P."/>
            <person name="Cleave R."/>
            <person name="Magrath M.J.L."/>
            <person name="Mikheyev A.S."/>
        </authorList>
    </citation>
    <scope>NUCLEOTIDE SEQUENCE [LARGE SCALE GENOMIC DNA]</scope>
    <source>
        <strain evidence="1">Daus_M_001</strain>
        <tissue evidence="1">Leg muscle</tissue>
    </source>
</reference>
<dbReference type="Proteomes" id="UP001159363">
    <property type="component" value="Chromosome 1"/>
</dbReference>
<proteinExistence type="predicted"/>
<dbReference type="EMBL" id="JARBHB010000001">
    <property type="protein sequence ID" value="KAJ8895655.1"/>
    <property type="molecule type" value="Genomic_DNA"/>
</dbReference>
<accession>A0ABQ9IG51</accession>
<gene>
    <name evidence="1" type="ORF">PR048_000991</name>
</gene>
<comment type="caution">
    <text evidence="1">The sequence shown here is derived from an EMBL/GenBank/DDBJ whole genome shotgun (WGS) entry which is preliminary data.</text>
</comment>
<organism evidence="1 2">
    <name type="scientific">Dryococelus australis</name>
    <dbReference type="NCBI Taxonomy" id="614101"/>
    <lineage>
        <taxon>Eukaryota</taxon>
        <taxon>Metazoa</taxon>
        <taxon>Ecdysozoa</taxon>
        <taxon>Arthropoda</taxon>
        <taxon>Hexapoda</taxon>
        <taxon>Insecta</taxon>
        <taxon>Pterygota</taxon>
        <taxon>Neoptera</taxon>
        <taxon>Polyneoptera</taxon>
        <taxon>Phasmatodea</taxon>
        <taxon>Verophasmatodea</taxon>
        <taxon>Anareolatae</taxon>
        <taxon>Phasmatidae</taxon>
        <taxon>Eurycanthinae</taxon>
        <taxon>Dryococelus</taxon>
    </lineage>
</organism>
<keyword evidence="2" id="KW-1185">Reference proteome</keyword>
<name>A0ABQ9IG51_9NEOP</name>
<evidence type="ECO:0000313" key="1">
    <source>
        <dbReference type="EMBL" id="KAJ8895655.1"/>
    </source>
</evidence>
<evidence type="ECO:0000313" key="2">
    <source>
        <dbReference type="Proteomes" id="UP001159363"/>
    </source>
</evidence>